<sequence>MAFLVNLRLTISHLAVAVSRLLNSRHFQIFATLMRSRGMSEAALRLGISKAAVSKTLRLMERETGVALFTLAHGRLEPTAAARRLLPRAEQAAKHLEWALDEAYALDQGSVRTVIVAAHAPPLIAILPSAIQRFKESHPDVNVHLRVEGPPKVLESVAHHEVDLGVTNPPAPNTASSVDLCERHTISEDLLVAALHRRHPLVAKSVVRPEDLVGATVIALPDESPTSILVRATLQEAGVSIPKTIFASTSMGVCALVQQDVGIGLINPMLLSTGIFPDVVTRPFRPRIELWTEIYYSSIRPLSPEARALATYIEEAASALRGHAPLGKPAPD</sequence>
<protein>
    <submittedName>
        <fullName evidence="6">DNA-binding transcriptional LysR family regulator</fullName>
    </submittedName>
</protein>
<comment type="similarity">
    <text evidence="1">Belongs to the LysR transcriptional regulatory family.</text>
</comment>
<organism evidence="6 7">
    <name type="scientific">Pigmentiphaga kullae</name>
    <dbReference type="NCBI Taxonomy" id="151784"/>
    <lineage>
        <taxon>Bacteria</taxon>
        <taxon>Pseudomonadati</taxon>
        <taxon>Pseudomonadota</taxon>
        <taxon>Betaproteobacteria</taxon>
        <taxon>Burkholderiales</taxon>
        <taxon>Alcaligenaceae</taxon>
        <taxon>Pigmentiphaga</taxon>
    </lineage>
</organism>
<accession>A0A4Q7NHY0</accession>
<dbReference type="PANTHER" id="PTHR30427">
    <property type="entry name" value="TRANSCRIPTIONAL ACTIVATOR PROTEIN LYSR"/>
    <property type="match status" value="1"/>
</dbReference>
<dbReference type="InterPro" id="IPR005119">
    <property type="entry name" value="LysR_subst-bd"/>
</dbReference>
<keyword evidence="4" id="KW-0804">Transcription</keyword>
<proteinExistence type="inferred from homology"/>
<dbReference type="OrthoDB" id="8677202at2"/>
<evidence type="ECO:0000256" key="1">
    <source>
        <dbReference type="ARBA" id="ARBA00009437"/>
    </source>
</evidence>
<dbReference type="AlphaFoldDB" id="A0A4Q7NHY0"/>
<evidence type="ECO:0000313" key="7">
    <source>
        <dbReference type="Proteomes" id="UP000292445"/>
    </source>
</evidence>
<keyword evidence="7" id="KW-1185">Reference proteome</keyword>
<dbReference type="InterPro" id="IPR000847">
    <property type="entry name" value="LysR_HTH_N"/>
</dbReference>
<name>A0A4Q7NHY0_9BURK</name>
<comment type="caution">
    <text evidence="6">The sequence shown here is derived from an EMBL/GenBank/DDBJ whole genome shotgun (WGS) entry which is preliminary data.</text>
</comment>
<dbReference type="PANTHER" id="PTHR30427:SF1">
    <property type="entry name" value="TRANSCRIPTIONAL ACTIVATOR PROTEIN LYSR"/>
    <property type="match status" value="1"/>
</dbReference>
<evidence type="ECO:0000256" key="4">
    <source>
        <dbReference type="ARBA" id="ARBA00023163"/>
    </source>
</evidence>
<dbReference type="GO" id="GO:0010628">
    <property type="term" value="P:positive regulation of gene expression"/>
    <property type="evidence" value="ECO:0007669"/>
    <property type="project" value="TreeGrafter"/>
</dbReference>
<dbReference type="Gene3D" id="1.10.10.10">
    <property type="entry name" value="Winged helix-like DNA-binding domain superfamily/Winged helix DNA-binding domain"/>
    <property type="match status" value="1"/>
</dbReference>
<dbReference type="SUPFAM" id="SSF46785">
    <property type="entry name" value="Winged helix' DNA-binding domain"/>
    <property type="match status" value="1"/>
</dbReference>
<dbReference type="Pfam" id="PF03466">
    <property type="entry name" value="LysR_substrate"/>
    <property type="match status" value="1"/>
</dbReference>
<evidence type="ECO:0000256" key="2">
    <source>
        <dbReference type="ARBA" id="ARBA00023015"/>
    </source>
</evidence>
<dbReference type="Proteomes" id="UP000292445">
    <property type="component" value="Unassembled WGS sequence"/>
</dbReference>
<dbReference type="Gene3D" id="3.40.190.290">
    <property type="match status" value="1"/>
</dbReference>
<evidence type="ECO:0000256" key="3">
    <source>
        <dbReference type="ARBA" id="ARBA00023125"/>
    </source>
</evidence>
<dbReference type="InterPro" id="IPR036388">
    <property type="entry name" value="WH-like_DNA-bd_sf"/>
</dbReference>
<dbReference type="Pfam" id="PF00126">
    <property type="entry name" value="HTH_1"/>
    <property type="match status" value="1"/>
</dbReference>
<dbReference type="InterPro" id="IPR036390">
    <property type="entry name" value="WH_DNA-bd_sf"/>
</dbReference>
<feature type="domain" description="HTH lysR-type" evidence="5">
    <location>
        <begin position="22"/>
        <end position="79"/>
    </location>
</feature>
<keyword evidence="3 6" id="KW-0238">DNA-binding</keyword>
<dbReference type="GO" id="GO:0043565">
    <property type="term" value="F:sequence-specific DNA binding"/>
    <property type="evidence" value="ECO:0007669"/>
    <property type="project" value="TreeGrafter"/>
</dbReference>
<gene>
    <name evidence="6" type="ORF">EV675_0612</name>
</gene>
<evidence type="ECO:0000259" key="5">
    <source>
        <dbReference type="PROSITE" id="PS50931"/>
    </source>
</evidence>
<keyword evidence="2" id="KW-0805">Transcription regulation</keyword>
<dbReference type="PROSITE" id="PS50931">
    <property type="entry name" value="HTH_LYSR"/>
    <property type="match status" value="1"/>
</dbReference>
<dbReference type="GO" id="GO:0003700">
    <property type="term" value="F:DNA-binding transcription factor activity"/>
    <property type="evidence" value="ECO:0007669"/>
    <property type="project" value="InterPro"/>
</dbReference>
<evidence type="ECO:0000313" key="6">
    <source>
        <dbReference type="EMBL" id="RZS84595.1"/>
    </source>
</evidence>
<reference evidence="6 7" key="1">
    <citation type="submission" date="2019-02" db="EMBL/GenBank/DDBJ databases">
        <title>Genomic Encyclopedia of Type Strains, Phase IV (KMG-IV): sequencing the most valuable type-strain genomes for metagenomic binning, comparative biology and taxonomic classification.</title>
        <authorList>
            <person name="Goeker M."/>
        </authorList>
    </citation>
    <scope>NUCLEOTIDE SEQUENCE [LARGE SCALE GENOMIC DNA]</scope>
    <source>
        <strain evidence="6 7">K24</strain>
    </source>
</reference>
<dbReference type="EMBL" id="SGXC01000001">
    <property type="protein sequence ID" value="RZS84595.1"/>
    <property type="molecule type" value="Genomic_DNA"/>
</dbReference>
<dbReference type="SUPFAM" id="SSF53850">
    <property type="entry name" value="Periplasmic binding protein-like II"/>
    <property type="match status" value="1"/>
</dbReference>